<reference evidence="2" key="1">
    <citation type="journal article" date="2022" name="DNA Res.">
        <title>Genome analysis of five recently described species of the CUG-Ser clade uncovers Candida theae as a new hybrid lineage with pathogenic potential in the Candida parapsilosis species complex.</title>
        <authorList>
            <person name="Mixao V."/>
            <person name="Del Olmo V."/>
            <person name="Hegedusova E."/>
            <person name="Saus E."/>
            <person name="Pryszcz L."/>
            <person name="Cillingova A."/>
            <person name="Nosek J."/>
            <person name="Gabaldon T."/>
        </authorList>
    </citation>
    <scope>NUCLEOTIDE SEQUENCE</scope>
    <source>
        <strain evidence="2">CBS 10844</strain>
    </source>
</reference>
<comment type="caution">
    <text evidence="2">The sequence shown here is derived from an EMBL/GenBank/DDBJ whole genome shotgun (WGS) entry which is preliminary data.</text>
</comment>
<accession>A0AAI9T1R7</accession>
<gene>
    <name evidence="2" type="ORF">KGF56_000399</name>
</gene>
<organism evidence="2 3">
    <name type="scientific">Candida oxycetoniae</name>
    <dbReference type="NCBI Taxonomy" id="497107"/>
    <lineage>
        <taxon>Eukaryota</taxon>
        <taxon>Fungi</taxon>
        <taxon>Dikarya</taxon>
        <taxon>Ascomycota</taxon>
        <taxon>Saccharomycotina</taxon>
        <taxon>Pichiomycetes</taxon>
        <taxon>Debaryomycetaceae</taxon>
        <taxon>Candida/Lodderomyces clade</taxon>
        <taxon>Candida</taxon>
    </lineage>
</organism>
<dbReference type="SUPFAM" id="SSF47095">
    <property type="entry name" value="HMG-box"/>
    <property type="match status" value="1"/>
</dbReference>
<dbReference type="Gene3D" id="1.10.30.10">
    <property type="entry name" value="High mobility group box domain"/>
    <property type="match status" value="1"/>
</dbReference>
<name>A0AAI9T1R7_9ASCO</name>
<dbReference type="EMBL" id="JAHUZD010000021">
    <property type="protein sequence ID" value="KAI3406794.2"/>
    <property type="molecule type" value="Genomic_DNA"/>
</dbReference>
<evidence type="ECO:0000313" key="3">
    <source>
        <dbReference type="Proteomes" id="UP001202479"/>
    </source>
</evidence>
<dbReference type="InterPro" id="IPR036910">
    <property type="entry name" value="HMG_box_dom_sf"/>
</dbReference>
<evidence type="ECO:0000313" key="2">
    <source>
        <dbReference type="EMBL" id="KAI3406794.2"/>
    </source>
</evidence>
<dbReference type="AlphaFoldDB" id="A0AAI9T1R7"/>
<dbReference type="RefSeq" id="XP_049182539.1">
    <property type="nucleotide sequence ID" value="XM_049325362.1"/>
</dbReference>
<evidence type="ECO:0000256" key="1">
    <source>
        <dbReference type="SAM" id="MobiDB-lite"/>
    </source>
</evidence>
<dbReference type="Proteomes" id="UP001202479">
    <property type="component" value="Unassembled WGS sequence"/>
</dbReference>
<protein>
    <submittedName>
        <fullName evidence="2">GCF1</fullName>
    </submittedName>
</protein>
<dbReference type="GeneID" id="73378016"/>
<proteinExistence type="predicted"/>
<keyword evidence="3" id="KW-1185">Reference proteome</keyword>
<feature type="region of interest" description="Disordered" evidence="1">
    <location>
        <begin position="46"/>
        <end position="87"/>
    </location>
</feature>
<sequence>MTRLLVLPFKQLRLANFVSRPLIARSSYFIQPSLFGVRSLVSEAAASKTKTKTNTQQKTKKSTSSSKKSSEKANLKKKLKAAKTKESKLAKQLKAKQAKVKAISAKREKALLEKALRNPPGCQPFSLFAKQTKMRVDKAYKEYTALPEDVKAKYVKAANDYNAKIASMLTPKPDLKPSAIYNNFVQQTIDKNQPANDRFKAVALKWKSLTDEEKEKYSIPQEQKDAIKESKKKWQEARIKDYLAIQEFKKNFKVNIN</sequence>
<feature type="compositionally biased region" description="Low complexity" evidence="1">
    <location>
        <begin position="46"/>
        <end position="67"/>
    </location>
</feature>